<gene>
    <name evidence="2" type="ORF">PMEA_00010569</name>
</gene>
<sequence>MERSSSKNSEGHLFDVSDEERQFLEEKAEIVRRFLQDRELVECAHEDEKNEMRFAFEAEKENMKKAFECEKEEMRQAFLKEKDNIRLEFQEAKHVLKLSFDDEKSVLMNSWDREKENLLENFEREKKELRKSFEKNLKEKEEGFRAEKIEMDATIRKELERIEDVEKELKRTLCQGLGDLENIYLEENALLETVYNHEQPEVDMHFKSLLDAELSVDREDLLKSLTQEKNRMQSHYANKHKQVEHQFASEIIDMEKRFKQQKNDLMNIFRREKSDMEEHFRKEKEDIRRKFDVDFRRILQQEKLKFESEIQGYEHDISVLKYQKEQLEKCYELEIQTLRLKFERDKLEMENKYTNEKKDLRRVLKGQYQRKLSDDKVRLEWLLEQFHLGRGASSENLQTSQSFSSVYSD</sequence>
<evidence type="ECO:0000313" key="2">
    <source>
        <dbReference type="EMBL" id="CAH3034293.1"/>
    </source>
</evidence>
<evidence type="ECO:0000256" key="1">
    <source>
        <dbReference type="SAM" id="Coils"/>
    </source>
</evidence>
<protein>
    <submittedName>
        <fullName evidence="2">Uncharacterized protein</fullName>
    </submittedName>
</protein>
<name>A0AAU9VMQ1_9CNID</name>
<dbReference type="EMBL" id="CALNXJ010000002">
    <property type="protein sequence ID" value="CAH3034293.1"/>
    <property type="molecule type" value="Genomic_DNA"/>
</dbReference>
<reference evidence="2 3" key="1">
    <citation type="submission" date="2022-05" db="EMBL/GenBank/DDBJ databases">
        <authorList>
            <consortium name="Genoscope - CEA"/>
            <person name="William W."/>
        </authorList>
    </citation>
    <scope>NUCLEOTIDE SEQUENCE [LARGE SCALE GENOMIC DNA]</scope>
</reference>
<comment type="caution">
    <text evidence="2">The sequence shown here is derived from an EMBL/GenBank/DDBJ whole genome shotgun (WGS) entry which is preliminary data.</text>
</comment>
<accession>A0AAU9VMQ1</accession>
<proteinExistence type="predicted"/>
<keyword evidence="1" id="KW-0175">Coiled coil</keyword>
<evidence type="ECO:0000313" key="3">
    <source>
        <dbReference type="Proteomes" id="UP001159428"/>
    </source>
</evidence>
<feature type="coiled-coil region" evidence="1">
    <location>
        <begin position="108"/>
        <end position="175"/>
    </location>
</feature>
<dbReference type="Proteomes" id="UP001159428">
    <property type="component" value="Unassembled WGS sequence"/>
</dbReference>
<keyword evidence="3" id="KW-1185">Reference proteome</keyword>
<organism evidence="2 3">
    <name type="scientific">Pocillopora meandrina</name>
    <dbReference type="NCBI Taxonomy" id="46732"/>
    <lineage>
        <taxon>Eukaryota</taxon>
        <taxon>Metazoa</taxon>
        <taxon>Cnidaria</taxon>
        <taxon>Anthozoa</taxon>
        <taxon>Hexacorallia</taxon>
        <taxon>Scleractinia</taxon>
        <taxon>Astrocoeniina</taxon>
        <taxon>Pocilloporidae</taxon>
        <taxon>Pocillopora</taxon>
    </lineage>
</organism>
<dbReference type="AlphaFoldDB" id="A0AAU9VMQ1"/>